<feature type="domain" description="HTH cro/C1-type" evidence="2">
    <location>
        <begin position="11"/>
        <end position="67"/>
    </location>
</feature>
<dbReference type="SMART" id="SM00530">
    <property type="entry name" value="HTH_XRE"/>
    <property type="match status" value="1"/>
</dbReference>
<evidence type="ECO:0000313" key="4">
    <source>
        <dbReference type="Proteomes" id="UP000530234"/>
    </source>
</evidence>
<feature type="compositionally biased region" description="Basic residues" evidence="1">
    <location>
        <begin position="143"/>
        <end position="156"/>
    </location>
</feature>
<feature type="region of interest" description="Disordered" evidence="1">
    <location>
        <begin position="72"/>
        <end position="182"/>
    </location>
</feature>
<dbReference type="CDD" id="cd00093">
    <property type="entry name" value="HTH_XRE"/>
    <property type="match status" value="1"/>
</dbReference>
<dbReference type="SUPFAM" id="SSF47413">
    <property type="entry name" value="lambda repressor-like DNA-binding domains"/>
    <property type="match status" value="1"/>
</dbReference>
<feature type="compositionally biased region" description="Basic and acidic residues" evidence="1">
    <location>
        <begin position="72"/>
        <end position="82"/>
    </location>
</feature>
<feature type="compositionally biased region" description="Low complexity" evidence="1">
    <location>
        <begin position="109"/>
        <end position="128"/>
    </location>
</feature>
<reference evidence="4" key="1">
    <citation type="submission" date="2019-10" db="EMBL/GenBank/DDBJ databases">
        <title>Streptomyces sp. nov., a novel actinobacterium isolated from alkaline environment.</title>
        <authorList>
            <person name="Golinska P."/>
        </authorList>
    </citation>
    <scope>NUCLEOTIDE SEQUENCE [LARGE SCALE GENOMIC DNA]</scope>
    <source>
        <strain evidence="4">DSM 42108</strain>
    </source>
</reference>
<accession>A0A7W3XXC6</accession>
<evidence type="ECO:0000313" key="3">
    <source>
        <dbReference type="EMBL" id="MBB0230661.1"/>
    </source>
</evidence>
<dbReference type="GO" id="GO:0003677">
    <property type="term" value="F:DNA binding"/>
    <property type="evidence" value="ECO:0007669"/>
    <property type="project" value="InterPro"/>
</dbReference>
<dbReference type="EMBL" id="VKHS01000325">
    <property type="protein sequence ID" value="MBB0230661.1"/>
    <property type="molecule type" value="Genomic_DNA"/>
</dbReference>
<evidence type="ECO:0000259" key="2">
    <source>
        <dbReference type="SMART" id="SM00530"/>
    </source>
</evidence>
<dbReference type="InterPro" id="IPR010982">
    <property type="entry name" value="Lambda_DNA-bd_dom_sf"/>
</dbReference>
<feature type="compositionally biased region" description="Low complexity" evidence="1">
    <location>
        <begin position="157"/>
        <end position="182"/>
    </location>
</feature>
<dbReference type="AlphaFoldDB" id="A0A7W3XXC6"/>
<protein>
    <submittedName>
        <fullName evidence="3">Helix-turn-helix domain-containing protein</fullName>
    </submittedName>
</protein>
<sequence length="182" mass="19151">MSREAEEFAALLREVKERSGFSYGALARKLHTSTSTLHRYCNGEAVPMEYGAVERFARACRATPGELRELRLRWEAADEQRGRKAPPGPPEGSGRGAPPAQSDAVDPPSGAESRSSAKRASAAGPSRANRLGSSGCGSTGTVRKTRPSRGTSRNRRASAYSSAGESRPASVVSEEVAASSTG</sequence>
<gene>
    <name evidence="3" type="ORF">FOE67_14330</name>
</gene>
<comment type="caution">
    <text evidence="3">The sequence shown here is derived from an EMBL/GenBank/DDBJ whole genome shotgun (WGS) entry which is preliminary data.</text>
</comment>
<name>A0A7W3XXC6_9ACTN</name>
<dbReference type="Proteomes" id="UP000530234">
    <property type="component" value="Unassembled WGS sequence"/>
</dbReference>
<evidence type="ECO:0000256" key="1">
    <source>
        <dbReference type="SAM" id="MobiDB-lite"/>
    </source>
</evidence>
<dbReference type="Pfam" id="PF13560">
    <property type="entry name" value="HTH_31"/>
    <property type="match status" value="1"/>
</dbReference>
<dbReference type="Gene3D" id="1.10.260.40">
    <property type="entry name" value="lambda repressor-like DNA-binding domains"/>
    <property type="match status" value="1"/>
</dbReference>
<proteinExistence type="predicted"/>
<organism evidence="3 4">
    <name type="scientific">Streptomyces calidiresistens</name>
    <dbReference type="NCBI Taxonomy" id="1485586"/>
    <lineage>
        <taxon>Bacteria</taxon>
        <taxon>Bacillati</taxon>
        <taxon>Actinomycetota</taxon>
        <taxon>Actinomycetes</taxon>
        <taxon>Kitasatosporales</taxon>
        <taxon>Streptomycetaceae</taxon>
        <taxon>Streptomyces</taxon>
    </lineage>
</organism>
<keyword evidence="4" id="KW-1185">Reference proteome</keyword>
<dbReference type="InterPro" id="IPR001387">
    <property type="entry name" value="Cro/C1-type_HTH"/>
</dbReference>